<evidence type="ECO:0000256" key="3">
    <source>
        <dbReference type="ARBA" id="ARBA00022989"/>
    </source>
</evidence>
<dbReference type="PANTHER" id="PTHR20855">
    <property type="entry name" value="ADIPOR/PROGESTIN RECEPTOR-RELATED"/>
    <property type="match status" value="1"/>
</dbReference>
<dbReference type="GO" id="GO:0016020">
    <property type="term" value="C:membrane"/>
    <property type="evidence" value="ECO:0007669"/>
    <property type="project" value="UniProtKB-SubCell"/>
</dbReference>
<feature type="binding site" evidence="5">
    <location>
        <position position="198"/>
    </location>
    <ligand>
        <name>Zn(2+)</name>
        <dbReference type="ChEBI" id="CHEBI:29105"/>
    </ligand>
</feature>
<keyword evidence="2 6" id="KW-0812">Transmembrane</keyword>
<protein>
    <submittedName>
        <fullName evidence="7">Hemolysin III</fullName>
    </submittedName>
</protein>
<comment type="subcellular location">
    <subcellularLocation>
        <location evidence="1">Membrane</location>
        <topology evidence="1">Multi-pass membrane protein</topology>
    </subcellularLocation>
</comment>
<name>A0A1H3UEU7_9BURK</name>
<dbReference type="EMBL" id="FNPE01000042">
    <property type="protein sequence ID" value="SDZ60581.1"/>
    <property type="molecule type" value="Genomic_DNA"/>
</dbReference>
<dbReference type="GeneID" id="94691431"/>
<keyword evidence="3 6" id="KW-1133">Transmembrane helix</keyword>
<dbReference type="InterPro" id="IPR004254">
    <property type="entry name" value="AdipoR/HlyIII-related"/>
</dbReference>
<dbReference type="Proteomes" id="UP000183417">
    <property type="component" value="Unassembled WGS sequence"/>
</dbReference>
<feature type="transmembrane region" description="Helical" evidence="6">
    <location>
        <begin position="141"/>
        <end position="160"/>
    </location>
</feature>
<dbReference type="GO" id="GO:0046872">
    <property type="term" value="F:metal ion binding"/>
    <property type="evidence" value="ECO:0007669"/>
    <property type="project" value="UniProtKB-KW"/>
</dbReference>
<evidence type="ECO:0000313" key="8">
    <source>
        <dbReference type="Proteomes" id="UP000183417"/>
    </source>
</evidence>
<proteinExistence type="predicted"/>
<evidence type="ECO:0000256" key="2">
    <source>
        <dbReference type="ARBA" id="ARBA00022692"/>
    </source>
</evidence>
<gene>
    <name evidence="7" type="ORF">SAMN05421547_14247</name>
</gene>
<evidence type="ECO:0000313" key="7">
    <source>
        <dbReference type="EMBL" id="SDZ60581.1"/>
    </source>
</evidence>
<feature type="transmembrane region" description="Helical" evidence="6">
    <location>
        <begin position="54"/>
        <end position="76"/>
    </location>
</feature>
<dbReference type="RefSeq" id="WP_074924208.1">
    <property type="nucleotide sequence ID" value="NZ_CP141274.1"/>
</dbReference>
<feature type="binding site" evidence="5">
    <location>
        <position position="75"/>
    </location>
    <ligand>
        <name>Zn(2+)</name>
        <dbReference type="ChEBI" id="CHEBI:29105"/>
    </ligand>
</feature>
<evidence type="ECO:0000256" key="4">
    <source>
        <dbReference type="ARBA" id="ARBA00023136"/>
    </source>
</evidence>
<feature type="binding site" evidence="5">
    <location>
        <position position="194"/>
    </location>
    <ligand>
        <name>Zn(2+)</name>
        <dbReference type="ChEBI" id="CHEBI:29105"/>
    </ligand>
</feature>
<evidence type="ECO:0000256" key="5">
    <source>
        <dbReference type="PIRSR" id="PIRSR604254-1"/>
    </source>
</evidence>
<evidence type="ECO:0000256" key="6">
    <source>
        <dbReference type="SAM" id="Phobius"/>
    </source>
</evidence>
<organism evidence="7 8">
    <name type="scientific">Delftia lacustris</name>
    <dbReference type="NCBI Taxonomy" id="558537"/>
    <lineage>
        <taxon>Bacteria</taxon>
        <taxon>Pseudomonadati</taxon>
        <taxon>Pseudomonadota</taxon>
        <taxon>Betaproteobacteria</taxon>
        <taxon>Burkholderiales</taxon>
        <taxon>Comamonadaceae</taxon>
        <taxon>Delftia</taxon>
    </lineage>
</organism>
<reference evidence="7 8" key="1">
    <citation type="submission" date="2016-10" db="EMBL/GenBank/DDBJ databases">
        <authorList>
            <person name="de Groot N.N."/>
        </authorList>
    </citation>
    <scope>NUCLEOTIDE SEQUENCE [LARGE SCALE GENOMIC DNA]</scope>
    <source>
        <strain evidence="7 8">LMG 24775</strain>
    </source>
</reference>
<dbReference type="Pfam" id="PF03006">
    <property type="entry name" value="HlyIII"/>
    <property type="match status" value="1"/>
</dbReference>
<keyword evidence="4 6" id="KW-0472">Membrane</keyword>
<keyword evidence="5" id="KW-0479">Metal-binding</keyword>
<feature type="transmembrane region" description="Helical" evidence="6">
    <location>
        <begin position="196"/>
        <end position="216"/>
    </location>
</feature>
<accession>A0A1H3UEU7</accession>
<feature type="transmembrane region" description="Helical" evidence="6">
    <location>
        <begin position="166"/>
        <end position="184"/>
    </location>
</feature>
<keyword evidence="5" id="KW-0862">Zinc</keyword>
<dbReference type="AlphaFoldDB" id="A0A1H3UEU7"/>
<feature type="transmembrane region" description="Helical" evidence="6">
    <location>
        <begin position="28"/>
        <end position="48"/>
    </location>
</feature>
<feature type="transmembrane region" description="Helical" evidence="6">
    <location>
        <begin position="112"/>
        <end position="134"/>
    </location>
</feature>
<evidence type="ECO:0000256" key="1">
    <source>
        <dbReference type="ARBA" id="ARBA00004141"/>
    </source>
</evidence>
<sequence length="217" mass="22713">MPDLQAGLPSGTSVWCQPGERFNTWSHLAALLVGVVANVGLICETVAGGDARKIAGSVVFGLSLAALFGASALFHGCTGARKRFWQRVDHACIYLLIAGSHTPFALMAPSGLWAWSLLAGVWALALQGAIRALGFDSPPHLSLYISLGWLSLGGAVPMALRHGAQTLAWLLAGGLLYSAGTVFYRSLSSMRHSHGIWHLFVVAGSACHTVAVVGLLA</sequence>
<dbReference type="PANTHER" id="PTHR20855:SF3">
    <property type="entry name" value="LD03007P"/>
    <property type="match status" value="1"/>
</dbReference>